<accession>A0A366HFL3</accession>
<protein>
    <submittedName>
        <fullName evidence="1">Uncharacterized protein</fullName>
    </submittedName>
</protein>
<comment type="caution">
    <text evidence="1">The sequence shown here is derived from an EMBL/GenBank/DDBJ whole genome shotgun (WGS) entry which is preliminary data.</text>
</comment>
<gene>
    <name evidence="1" type="ORF">DES53_108302</name>
</gene>
<dbReference type="EMBL" id="QNRR01000008">
    <property type="protein sequence ID" value="RBP40595.1"/>
    <property type="molecule type" value="Genomic_DNA"/>
</dbReference>
<reference evidence="1 2" key="1">
    <citation type="submission" date="2018-06" db="EMBL/GenBank/DDBJ databases">
        <title>Genomic Encyclopedia of Type Strains, Phase IV (KMG-IV): sequencing the most valuable type-strain genomes for metagenomic binning, comparative biology and taxonomic classification.</title>
        <authorList>
            <person name="Goeker M."/>
        </authorList>
    </citation>
    <scope>NUCLEOTIDE SEQUENCE [LARGE SCALE GENOMIC DNA]</scope>
    <source>
        <strain evidence="1 2">DSM 25532</strain>
    </source>
</reference>
<dbReference type="Proteomes" id="UP000253426">
    <property type="component" value="Unassembled WGS sequence"/>
</dbReference>
<sequence>MEGIMTTYRVVLASLGTVFVEADSVMENEGRVSFYRGEHMCAEYASASVRRYEATEMAQCSFPVPEREDSQSP</sequence>
<evidence type="ECO:0000313" key="2">
    <source>
        <dbReference type="Proteomes" id="UP000253426"/>
    </source>
</evidence>
<dbReference type="AlphaFoldDB" id="A0A366HFL3"/>
<evidence type="ECO:0000313" key="1">
    <source>
        <dbReference type="EMBL" id="RBP40595.1"/>
    </source>
</evidence>
<name>A0A366HFL3_9BACT</name>
<organism evidence="1 2">
    <name type="scientific">Roseimicrobium gellanilyticum</name>
    <dbReference type="NCBI Taxonomy" id="748857"/>
    <lineage>
        <taxon>Bacteria</taxon>
        <taxon>Pseudomonadati</taxon>
        <taxon>Verrucomicrobiota</taxon>
        <taxon>Verrucomicrobiia</taxon>
        <taxon>Verrucomicrobiales</taxon>
        <taxon>Verrucomicrobiaceae</taxon>
        <taxon>Roseimicrobium</taxon>
    </lineage>
</organism>
<keyword evidence="2" id="KW-1185">Reference proteome</keyword>
<proteinExistence type="predicted"/>